<proteinExistence type="predicted"/>
<keyword evidence="1" id="KW-1133">Transmembrane helix</keyword>
<sequence length="166" mass="19623">MFFIILFLLVSVGIVFLIIWNILGAPNNSKLIDIGAIFFLLGGLLFIFLCLILYNKYYYYSYGFKTEYEIIIEQEKLIREKKEAILTQSENYNKTLNSKDLISLKDKEYLKEMLQEIKEVENKIFNMKESFIKKIKTHNTDCSFGLFGLFIVDEKSFLFTKEIKNE</sequence>
<dbReference type="PATRIC" id="fig|999437.3.peg.2680"/>
<reference evidence="2 3" key="1">
    <citation type="submission" date="2012-01" db="EMBL/GenBank/DDBJ databases">
        <title>The Genome Sequence of Treponema denticola SP33.</title>
        <authorList>
            <consortium name="The Broad Institute Genome Sequencing Platform"/>
            <person name="Earl A."/>
            <person name="Ward D."/>
            <person name="Feldgarden M."/>
            <person name="Gevers D."/>
            <person name="Blanton J.M."/>
            <person name="Fenno C.J."/>
            <person name="Baranova O.V."/>
            <person name="Mathney J."/>
            <person name="Dewhirst F.E."/>
            <person name="Izard J."/>
            <person name="Young S.K."/>
            <person name="Zeng Q."/>
            <person name="Gargeya S."/>
            <person name="Fitzgerald M."/>
            <person name="Haas B."/>
            <person name="Abouelleil A."/>
            <person name="Alvarado L."/>
            <person name="Arachchi H.M."/>
            <person name="Berlin A."/>
            <person name="Chapman S.B."/>
            <person name="Gearin G."/>
            <person name="Goldberg J."/>
            <person name="Griggs A."/>
            <person name="Gujja S."/>
            <person name="Hansen M."/>
            <person name="Heiman D."/>
            <person name="Howarth C."/>
            <person name="Larimer J."/>
            <person name="Lui A."/>
            <person name="MacDonald P.J.P."/>
            <person name="McCowen C."/>
            <person name="Montmayeur A."/>
            <person name="Murphy C."/>
            <person name="Neiman D."/>
            <person name="Pearson M."/>
            <person name="Priest M."/>
            <person name="Roberts A."/>
            <person name="Saif S."/>
            <person name="Shea T."/>
            <person name="Sisk P."/>
            <person name="Stolte C."/>
            <person name="Sykes S."/>
            <person name="Wortman J."/>
            <person name="Nusbaum C."/>
            <person name="Birren B."/>
        </authorList>
    </citation>
    <scope>NUCLEOTIDE SEQUENCE [LARGE SCALE GENOMIC DNA]</scope>
    <source>
        <strain evidence="2 3">SP33</strain>
    </source>
</reference>
<dbReference type="HOGENOM" id="CLU_1601969_0_0_12"/>
<keyword evidence="1" id="KW-0472">Membrane</keyword>
<evidence type="ECO:0000313" key="3">
    <source>
        <dbReference type="Proteomes" id="UP000016183"/>
    </source>
</evidence>
<keyword evidence="1" id="KW-0812">Transmembrane</keyword>
<organism evidence="2 3">
    <name type="scientific">Treponema denticola SP33</name>
    <dbReference type="NCBI Taxonomy" id="999437"/>
    <lineage>
        <taxon>Bacteria</taxon>
        <taxon>Pseudomonadati</taxon>
        <taxon>Spirochaetota</taxon>
        <taxon>Spirochaetia</taxon>
        <taxon>Spirochaetales</taxon>
        <taxon>Treponemataceae</taxon>
        <taxon>Treponema</taxon>
    </lineage>
</organism>
<accession>M2BE84</accession>
<evidence type="ECO:0000313" key="2">
    <source>
        <dbReference type="EMBL" id="EMB19923.1"/>
    </source>
</evidence>
<dbReference type="Proteomes" id="UP000016183">
    <property type="component" value="Unassembled WGS sequence"/>
</dbReference>
<name>M2BE84_TREDN</name>
<evidence type="ECO:0000256" key="1">
    <source>
        <dbReference type="SAM" id="Phobius"/>
    </source>
</evidence>
<gene>
    <name evidence="2" type="ORF">HMPREF9733_02602</name>
</gene>
<dbReference type="AlphaFoldDB" id="M2BE84"/>
<dbReference type="RefSeq" id="WP_010697601.1">
    <property type="nucleotide sequence ID" value="NZ_KB442455.1"/>
</dbReference>
<comment type="caution">
    <text evidence="2">The sequence shown here is derived from an EMBL/GenBank/DDBJ whole genome shotgun (WGS) entry which is preliminary data.</text>
</comment>
<dbReference type="EMBL" id="AGDZ01000038">
    <property type="protein sequence ID" value="EMB19923.1"/>
    <property type="molecule type" value="Genomic_DNA"/>
</dbReference>
<feature type="transmembrane region" description="Helical" evidence="1">
    <location>
        <begin position="34"/>
        <end position="54"/>
    </location>
</feature>
<protein>
    <submittedName>
        <fullName evidence="2">Uncharacterized protein</fullName>
    </submittedName>
</protein>